<dbReference type="PANTHER" id="PTHR20855">
    <property type="entry name" value="ADIPOR/PROGESTIN RECEPTOR-RELATED"/>
    <property type="match status" value="1"/>
</dbReference>
<feature type="binding site" evidence="7">
    <location>
        <position position="193"/>
    </location>
    <ligand>
        <name>Zn(2+)</name>
        <dbReference type="ChEBI" id="CHEBI:29105"/>
    </ligand>
</feature>
<protein>
    <submittedName>
        <fullName evidence="9">Hemolysin III</fullName>
    </submittedName>
</protein>
<dbReference type="EMBL" id="OANT01000001">
    <property type="protein sequence ID" value="SNX43644.1"/>
    <property type="molecule type" value="Genomic_DNA"/>
</dbReference>
<name>A0A240E4F1_9GAMM</name>
<dbReference type="GO" id="GO:0005886">
    <property type="term" value="C:plasma membrane"/>
    <property type="evidence" value="ECO:0007669"/>
    <property type="project" value="UniProtKB-SubCell"/>
</dbReference>
<keyword evidence="6 8" id="KW-0472">Membrane</keyword>
<feature type="binding site" evidence="7">
    <location>
        <position position="189"/>
    </location>
    <ligand>
        <name>Zn(2+)</name>
        <dbReference type="ChEBI" id="CHEBI:29105"/>
    </ligand>
</feature>
<evidence type="ECO:0000256" key="4">
    <source>
        <dbReference type="ARBA" id="ARBA00022692"/>
    </source>
</evidence>
<feature type="transmembrane region" description="Helical" evidence="8">
    <location>
        <begin position="45"/>
        <end position="66"/>
    </location>
</feature>
<dbReference type="Proteomes" id="UP000219042">
    <property type="component" value="Unassembled WGS sequence"/>
</dbReference>
<keyword evidence="4 8" id="KW-0812">Transmembrane</keyword>
<dbReference type="OrthoDB" id="9813689at2"/>
<feature type="transmembrane region" description="Helical" evidence="8">
    <location>
        <begin position="163"/>
        <end position="182"/>
    </location>
</feature>
<comment type="subcellular location">
    <subcellularLocation>
        <location evidence="1">Cell membrane</location>
        <topology evidence="1">Multi-pass membrane protein</topology>
    </subcellularLocation>
</comment>
<dbReference type="RefSeq" id="WP_097077910.1">
    <property type="nucleotide sequence ID" value="NZ_BAABHT010000020.1"/>
</dbReference>
<evidence type="ECO:0000313" key="10">
    <source>
        <dbReference type="Proteomes" id="UP000219042"/>
    </source>
</evidence>
<evidence type="ECO:0000256" key="7">
    <source>
        <dbReference type="PIRSR" id="PIRSR604254-1"/>
    </source>
</evidence>
<proteinExistence type="inferred from homology"/>
<sequence>MIKIPYTYSAEEERLNAWTHGLAAILAILGTIFLLVKAVPLSWQAGISMLAYGLSLILLFSASTLYHLSDSATQRIWLKKLDHTAIYYLIAGTYTPFLALFLPTEKAKILLIALWIIALIGTFFKLFFVHRFQKISLIAYIVMGWLAVLVMDDMRTYLSSTALQLLIAGGLFYTIGTIFYAAKKYKYTHAIWHIFVVMGAASHFFAIWSMLNTLSS</sequence>
<keyword evidence="3" id="KW-1003">Cell membrane</keyword>
<keyword evidence="5 8" id="KW-1133">Transmembrane helix</keyword>
<evidence type="ECO:0000256" key="2">
    <source>
        <dbReference type="ARBA" id="ARBA00008488"/>
    </source>
</evidence>
<dbReference type="PANTHER" id="PTHR20855:SF3">
    <property type="entry name" value="LD03007P"/>
    <property type="match status" value="1"/>
</dbReference>
<feature type="transmembrane region" description="Helical" evidence="8">
    <location>
        <begin position="135"/>
        <end position="151"/>
    </location>
</feature>
<dbReference type="NCBIfam" id="TIGR01065">
    <property type="entry name" value="hlyIII"/>
    <property type="match status" value="1"/>
</dbReference>
<reference evidence="10" key="1">
    <citation type="submission" date="2016-09" db="EMBL/GenBank/DDBJ databases">
        <authorList>
            <person name="Varghese N."/>
            <person name="Submissions S."/>
        </authorList>
    </citation>
    <scope>NUCLEOTIDE SEQUENCE [LARGE SCALE GENOMIC DNA]</scope>
    <source>
        <strain evidence="10">ANC 4466</strain>
    </source>
</reference>
<evidence type="ECO:0000256" key="8">
    <source>
        <dbReference type="SAM" id="Phobius"/>
    </source>
</evidence>
<evidence type="ECO:0000256" key="3">
    <source>
        <dbReference type="ARBA" id="ARBA00022475"/>
    </source>
</evidence>
<feature type="transmembrane region" description="Helical" evidence="8">
    <location>
        <begin position="189"/>
        <end position="211"/>
    </location>
</feature>
<evidence type="ECO:0000313" key="9">
    <source>
        <dbReference type="EMBL" id="SNX43644.1"/>
    </source>
</evidence>
<keyword evidence="7" id="KW-0862">Zinc</keyword>
<evidence type="ECO:0000256" key="6">
    <source>
        <dbReference type="ARBA" id="ARBA00023136"/>
    </source>
</evidence>
<accession>A0A240E4F1</accession>
<evidence type="ECO:0000256" key="1">
    <source>
        <dbReference type="ARBA" id="ARBA00004651"/>
    </source>
</evidence>
<keyword evidence="10" id="KW-1185">Reference proteome</keyword>
<feature type="transmembrane region" description="Helical" evidence="8">
    <location>
        <begin position="21"/>
        <end position="39"/>
    </location>
</feature>
<comment type="similarity">
    <text evidence="2">Belongs to the UPF0073 (Hly-III) family.</text>
</comment>
<keyword evidence="7" id="KW-0479">Metal-binding</keyword>
<gene>
    <name evidence="9" type="ORF">SAMN05421731_101686</name>
</gene>
<dbReference type="InterPro" id="IPR004254">
    <property type="entry name" value="AdipoR/HlyIII-related"/>
</dbReference>
<dbReference type="AlphaFoldDB" id="A0A240E4F1"/>
<dbReference type="GO" id="GO:0140911">
    <property type="term" value="F:pore-forming activity"/>
    <property type="evidence" value="ECO:0007669"/>
    <property type="project" value="InterPro"/>
</dbReference>
<dbReference type="GO" id="GO:0046872">
    <property type="term" value="F:metal ion binding"/>
    <property type="evidence" value="ECO:0007669"/>
    <property type="project" value="UniProtKB-KW"/>
</dbReference>
<feature type="transmembrane region" description="Helical" evidence="8">
    <location>
        <begin position="86"/>
        <end position="103"/>
    </location>
</feature>
<feature type="transmembrane region" description="Helical" evidence="8">
    <location>
        <begin position="109"/>
        <end position="128"/>
    </location>
</feature>
<feature type="binding site" evidence="7">
    <location>
        <position position="67"/>
    </location>
    <ligand>
        <name>Zn(2+)</name>
        <dbReference type="ChEBI" id="CHEBI:29105"/>
    </ligand>
</feature>
<organism evidence="9 10">
    <name type="scientific">Acinetobacter puyangensis</name>
    <dbReference type="NCBI Taxonomy" id="1096779"/>
    <lineage>
        <taxon>Bacteria</taxon>
        <taxon>Pseudomonadati</taxon>
        <taxon>Pseudomonadota</taxon>
        <taxon>Gammaproteobacteria</taxon>
        <taxon>Moraxellales</taxon>
        <taxon>Moraxellaceae</taxon>
        <taxon>Acinetobacter</taxon>
    </lineage>
</organism>
<dbReference type="Pfam" id="PF03006">
    <property type="entry name" value="HlyIII"/>
    <property type="match status" value="1"/>
</dbReference>
<evidence type="ECO:0000256" key="5">
    <source>
        <dbReference type="ARBA" id="ARBA00022989"/>
    </source>
</evidence>
<dbReference type="InterPro" id="IPR005744">
    <property type="entry name" value="Hy-lIII"/>
</dbReference>